<protein>
    <submittedName>
        <fullName evidence="1">Uncharacterized protein</fullName>
    </submittedName>
</protein>
<sequence>MTVEQEVFDILESCISCLKQAAINISGLDFDKHAQAAIYAYSLLRRQQLFLMYPIENETVH</sequence>
<reference evidence="2" key="1">
    <citation type="submission" date="2014-09" db="EMBL/GenBank/DDBJ databases">
        <authorList>
            <person name="Gomez-Valero L."/>
        </authorList>
    </citation>
    <scope>NUCLEOTIDE SEQUENCE [LARGE SCALE GENOMIC DNA]</scope>
    <source>
        <strain evidence="2">ATCC700992</strain>
        <plasmid evidence="2">LLAP10_pA</plasmid>
    </source>
</reference>
<evidence type="ECO:0000313" key="1">
    <source>
        <dbReference type="EMBL" id="CEG59350.1"/>
    </source>
</evidence>
<keyword evidence="1" id="KW-0614">Plasmid</keyword>
<organism evidence="1 2">
    <name type="scientific">Legionella fallonii LLAP-10</name>
    <dbReference type="NCBI Taxonomy" id="1212491"/>
    <lineage>
        <taxon>Bacteria</taxon>
        <taxon>Pseudomonadati</taxon>
        <taxon>Pseudomonadota</taxon>
        <taxon>Gammaproteobacteria</taxon>
        <taxon>Legionellales</taxon>
        <taxon>Legionellaceae</taxon>
        <taxon>Legionella</taxon>
    </lineage>
</organism>
<proteinExistence type="predicted"/>
<geneLocation type="plasmid" evidence="2">
    <name>LLAP10_pA</name>
</geneLocation>
<dbReference type="RefSeq" id="WP_045097921.1">
    <property type="nucleotide sequence ID" value="NZ_LN614828.1"/>
</dbReference>
<dbReference type="EMBL" id="LN614828">
    <property type="protein sequence ID" value="CEG59350.1"/>
    <property type="molecule type" value="Genomic_DNA"/>
</dbReference>
<dbReference type="KEGG" id="lfa:LFA_pA0253"/>
<name>A0A098GBK7_9GAMM</name>
<gene>
    <name evidence="1" type="ORF">LFA_pA0253</name>
</gene>
<evidence type="ECO:0000313" key="2">
    <source>
        <dbReference type="Proteomes" id="UP000032430"/>
    </source>
</evidence>
<keyword evidence="2" id="KW-1185">Reference proteome</keyword>
<dbReference type="OrthoDB" id="5639053at2"/>
<dbReference type="AlphaFoldDB" id="A0A098GBK7"/>
<accession>A0A098GBK7</accession>
<dbReference type="HOGENOM" id="CLU_2916961_0_0_6"/>
<dbReference type="Proteomes" id="UP000032430">
    <property type="component" value="Plasmid II"/>
</dbReference>